<comment type="similarity">
    <text evidence="3 11">Belongs to the NadD family.</text>
</comment>
<dbReference type="GO" id="GO:0005524">
    <property type="term" value="F:ATP binding"/>
    <property type="evidence" value="ECO:0007669"/>
    <property type="project" value="UniProtKB-KW"/>
</dbReference>
<keyword evidence="8 11" id="KW-0067">ATP-binding</keyword>
<dbReference type="Gene3D" id="3.40.50.620">
    <property type="entry name" value="HUPs"/>
    <property type="match status" value="1"/>
</dbReference>
<comment type="catalytic activity">
    <reaction evidence="10 11">
        <text>nicotinate beta-D-ribonucleotide + ATP + H(+) = deamido-NAD(+) + diphosphate</text>
        <dbReference type="Rhea" id="RHEA:22860"/>
        <dbReference type="ChEBI" id="CHEBI:15378"/>
        <dbReference type="ChEBI" id="CHEBI:30616"/>
        <dbReference type="ChEBI" id="CHEBI:33019"/>
        <dbReference type="ChEBI" id="CHEBI:57502"/>
        <dbReference type="ChEBI" id="CHEBI:58437"/>
        <dbReference type="EC" id="2.7.7.18"/>
    </reaction>
</comment>
<evidence type="ECO:0000256" key="1">
    <source>
        <dbReference type="ARBA" id="ARBA00002324"/>
    </source>
</evidence>
<evidence type="ECO:0000313" key="14">
    <source>
        <dbReference type="Proteomes" id="UP000254920"/>
    </source>
</evidence>
<dbReference type="PANTHER" id="PTHR39321">
    <property type="entry name" value="NICOTINATE-NUCLEOTIDE ADENYLYLTRANSFERASE-RELATED"/>
    <property type="match status" value="1"/>
</dbReference>
<feature type="domain" description="Cytidyltransferase-like" evidence="12">
    <location>
        <begin position="5"/>
        <end position="156"/>
    </location>
</feature>
<keyword evidence="6 11" id="KW-0548">Nucleotidyltransferase</keyword>
<keyword evidence="14" id="KW-1185">Reference proteome</keyword>
<keyword evidence="4 11" id="KW-0662">Pyridine nucleotide biosynthesis</keyword>
<dbReference type="OrthoDB" id="5295945at2"/>
<evidence type="ECO:0000256" key="4">
    <source>
        <dbReference type="ARBA" id="ARBA00022642"/>
    </source>
</evidence>
<evidence type="ECO:0000256" key="9">
    <source>
        <dbReference type="ARBA" id="ARBA00023027"/>
    </source>
</evidence>
<dbReference type="EMBL" id="UFVD01000001">
    <property type="protein sequence ID" value="SUX11420.1"/>
    <property type="molecule type" value="Genomic_DNA"/>
</dbReference>
<evidence type="ECO:0000313" key="13">
    <source>
        <dbReference type="EMBL" id="SUX11420.1"/>
    </source>
</evidence>
<proteinExistence type="inferred from homology"/>
<dbReference type="GO" id="GO:0009435">
    <property type="term" value="P:NAD+ biosynthetic process"/>
    <property type="evidence" value="ECO:0007669"/>
    <property type="project" value="UniProtKB-UniRule"/>
</dbReference>
<dbReference type="CDD" id="cd02165">
    <property type="entry name" value="NMNAT"/>
    <property type="match status" value="1"/>
</dbReference>
<dbReference type="SUPFAM" id="SSF52374">
    <property type="entry name" value="Nucleotidylyl transferase"/>
    <property type="match status" value="1"/>
</dbReference>
<dbReference type="InterPro" id="IPR004821">
    <property type="entry name" value="Cyt_trans-like"/>
</dbReference>
<dbReference type="InterPro" id="IPR014729">
    <property type="entry name" value="Rossmann-like_a/b/a_fold"/>
</dbReference>
<reference evidence="13 14" key="1">
    <citation type="submission" date="2018-06" db="EMBL/GenBank/DDBJ databases">
        <authorList>
            <consortium name="Pathogen Informatics"/>
            <person name="Doyle S."/>
        </authorList>
    </citation>
    <scope>NUCLEOTIDE SEQUENCE [LARGE SCALE GENOMIC DNA]</scope>
    <source>
        <strain evidence="13 14">NCTC12475</strain>
    </source>
</reference>
<dbReference type="Proteomes" id="UP000254920">
    <property type="component" value="Unassembled WGS sequence"/>
</dbReference>
<keyword evidence="9 11" id="KW-0520">NAD</keyword>
<evidence type="ECO:0000259" key="12">
    <source>
        <dbReference type="Pfam" id="PF01467"/>
    </source>
</evidence>
<evidence type="ECO:0000256" key="5">
    <source>
        <dbReference type="ARBA" id="ARBA00022679"/>
    </source>
</evidence>
<comment type="pathway">
    <text evidence="2 11">Cofactor biosynthesis; NAD(+) biosynthesis; deamido-NAD(+) from nicotinate D-ribonucleotide: step 1/1.</text>
</comment>
<dbReference type="EC" id="2.7.7.18" evidence="11"/>
<evidence type="ECO:0000256" key="6">
    <source>
        <dbReference type="ARBA" id="ARBA00022695"/>
    </source>
</evidence>
<gene>
    <name evidence="11 13" type="primary">nadD</name>
    <name evidence="13" type="ORF">NCTC12475_01645</name>
</gene>
<dbReference type="NCBIfam" id="TIGR00125">
    <property type="entry name" value="cyt_tran_rel"/>
    <property type="match status" value="1"/>
</dbReference>
<keyword evidence="5 11" id="KW-0808">Transferase</keyword>
<dbReference type="GeneID" id="93090285"/>
<dbReference type="PANTHER" id="PTHR39321:SF3">
    <property type="entry name" value="PHOSPHOPANTETHEINE ADENYLYLTRANSFERASE"/>
    <property type="match status" value="1"/>
</dbReference>
<dbReference type="HAMAP" id="MF_00244">
    <property type="entry name" value="NaMN_adenylyltr"/>
    <property type="match status" value="1"/>
</dbReference>
<dbReference type="RefSeq" id="WP_089182150.1">
    <property type="nucleotide sequence ID" value="NZ_CP043427.1"/>
</dbReference>
<evidence type="ECO:0000256" key="7">
    <source>
        <dbReference type="ARBA" id="ARBA00022741"/>
    </source>
</evidence>
<dbReference type="NCBIfam" id="TIGR00482">
    <property type="entry name" value="nicotinate (nicotinamide) nucleotide adenylyltransferase"/>
    <property type="match status" value="1"/>
</dbReference>
<dbReference type="InterPro" id="IPR005248">
    <property type="entry name" value="NadD/NMNAT"/>
</dbReference>
<evidence type="ECO:0000256" key="2">
    <source>
        <dbReference type="ARBA" id="ARBA00005019"/>
    </source>
</evidence>
<evidence type="ECO:0000256" key="10">
    <source>
        <dbReference type="ARBA" id="ARBA00048721"/>
    </source>
</evidence>
<evidence type="ECO:0000256" key="3">
    <source>
        <dbReference type="ARBA" id="ARBA00009014"/>
    </source>
</evidence>
<evidence type="ECO:0000256" key="11">
    <source>
        <dbReference type="HAMAP-Rule" id="MF_00244"/>
    </source>
</evidence>
<sequence length="179" mass="20984">MNIAFFGGSFDPPHFGHDSIVKMALQTLDIDKFIIMPTFISAFKNEFNAPPKLRYEWAKKLWGNLPKVIISDFEINQNRPVPTIQSVKYMYKIYDINTFYLIIGADHLSTLEKWHHFDELCKMVTFIIASRDHIDIPNELKKFDINVNISSSQIRTNLEDDKIPEIIKDEVIKFYQGKR</sequence>
<keyword evidence="7 11" id="KW-0547">Nucleotide-binding</keyword>
<name>A0A381DLE2_9BACT</name>
<dbReference type="AlphaFoldDB" id="A0A381DLE2"/>
<evidence type="ECO:0000256" key="8">
    <source>
        <dbReference type="ARBA" id="ARBA00022840"/>
    </source>
</evidence>
<dbReference type="UniPathway" id="UPA00253">
    <property type="reaction ID" value="UER00332"/>
</dbReference>
<dbReference type="STRING" id="32024.GCA_000788295_00827"/>
<protein>
    <recommendedName>
        <fullName evidence="11">Probable nicotinate-nucleotide adenylyltransferase</fullName>
        <ecNumber evidence="11">2.7.7.18</ecNumber>
    </recommendedName>
    <alternativeName>
        <fullName evidence="11">Deamido-NAD(+) diphosphorylase</fullName>
    </alternativeName>
    <alternativeName>
        <fullName evidence="11">Deamido-NAD(+) pyrophosphorylase</fullName>
    </alternativeName>
    <alternativeName>
        <fullName evidence="11">Nicotinate mononucleotide adenylyltransferase</fullName>
        <shortName evidence="11">NaMN adenylyltransferase</shortName>
    </alternativeName>
</protein>
<organism evidence="13 14">
    <name type="scientific">Campylobacter sputorum subsp. sputorum</name>
    <dbReference type="NCBI Taxonomy" id="32024"/>
    <lineage>
        <taxon>Bacteria</taxon>
        <taxon>Pseudomonadati</taxon>
        <taxon>Campylobacterota</taxon>
        <taxon>Epsilonproteobacteria</taxon>
        <taxon>Campylobacterales</taxon>
        <taxon>Campylobacteraceae</taxon>
        <taxon>Campylobacter</taxon>
    </lineage>
</organism>
<dbReference type="Pfam" id="PF01467">
    <property type="entry name" value="CTP_transf_like"/>
    <property type="match status" value="1"/>
</dbReference>
<accession>A0A381DLE2</accession>
<dbReference type="GO" id="GO:0004515">
    <property type="term" value="F:nicotinate-nucleotide adenylyltransferase activity"/>
    <property type="evidence" value="ECO:0007669"/>
    <property type="project" value="UniProtKB-UniRule"/>
</dbReference>
<comment type="function">
    <text evidence="1 11">Catalyzes the reversible adenylation of nicotinate mononucleotide (NaMN) to nicotinic acid adenine dinucleotide (NaAD).</text>
</comment>